<evidence type="ECO:0000313" key="2">
    <source>
        <dbReference type="Proteomes" id="UP000020825"/>
    </source>
</evidence>
<accession>X8CT73</accession>
<organism evidence="1 2">
    <name type="scientific">Mycobacterium intracellulare 1956</name>
    <dbReference type="NCBI Taxonomy" id="1299331"/>
    <lineage>
        <taxon>Bacteria</taxon>
        <taxon>Bacillati</taxon>
        <taxon>Actinomycetota</taxon>
        <taxon>Actinomycetes</taxon>
        <taxon>Mycobacteriales</taxon>
        <taxon>Mycobacteriaceae</taxon>
        <taxon>Mycobacterium</taxon>
        <taxon>Mycobacterium avium complex (MAC)</taxon>
    </lineage>
</organism>
<evidence type="ECO:0000313" key="1">
    <source>
        <dbReference type="EMBL" id="EUA59607.1"/>
    </source>
</evidence>
<gene>
    <name evidence="1" type="ORF">I550_2755</name>
</gene>
<dbReference type="PATRIC" id="fig|1299331.3.peg.2685"/>
<sequence>MPNADPENFSVEGRVGAEPVQHMEYTYAAPANLMNSI</sequence>
<comment type="caution">
    <text evidence="1">The sequence shown here is derived from an EMBL/GenBank/DDBJ whole genome shotgun (WGS) entry which is preliminary data.</text>
</comment>
<dbReference type="Proteomes" id="UP000020825">
    <property type="component" value="Unassembled WGS sequence"/>
</dbReference>
<dbReference type="EMBL" id="JAOG01000001">
    <property type="protein sequence ID" value="EUA59607.1"/>
    <property type="molecule type" value="Genomic_DNA"/>
</dbReference>
<dbReference type="AlphaFoldDB" id="X8CT73"/>
<reference evidence="1 2" key="1">
    <citation type="submission" date="2013-12" db="EMBL/GenBank/DDBJ databases">
        <authorList>
            <person name="Zelazny A."/>
            <person name="Olivier K."/>
            <person name="Holland S."/>
            <person name="Lenaerts A."/>
            <person name="Ordway D."/>
            <person name="DeGroote M.A."/>
            <person name="Parker T."/>
            <person name="Sizemore C."/>
            <person name="Tallon L.J."/>
            <person name="Sadzewicz L.K."/>
            <person name="Sengamalay N."/>
            <person name="Fraser C.M."/>
            <person name="Hine E."/>
            <person name="Shefchek K.A."/>
            <person name="Das S.P."/>
            <person name="Tettelin H."/>
        </authorList>
    </citation>
    <scope>NUCLEOTIDE SEQUENCE [LARGE SCALE GENOMIC DNA]</scope>
    <source>
        <strain evidence="1 2">1956</strain>
    </source>
</reference>
<protein>
    <submittedName>
        <fullName evidence="1">Uncharacterized protein</fullName>
    </submittedName>
</protein>
<name>X8CT73_MYCIT</name>
<proteinExistence type="predicted"/>